<comment type="similarity">
    <text evidence="6">Belongs to the ABC-4 integral membrane protein family.</text>
</comment>
<dbReference type="OrthoDB" id="9770099at2"/>
<dbReference type="PANTHER" id="PTHR30572">
    <property type="entry name" value="MEMBRANE COMPONENT OF TRANSPORTER-RELATED"/>
    <property type="match status" value="1"/>
</dbReference>
<evidence type="ECO:0008006" key="12">
    <source>
        <dbReference type="Google" id="ProtNLM"/>
    </source>
</evidence>
<comment type="subcellular location">
    <subcellularLocation>
        <location evidence="1">Cell membrane</location>
        <topology evidence="1">Multi-pass membrane protein</topology>
    </subcellularLocation>
</comment>
<keyword evidence="4 7" id="KW-1133">Transmembrane helix</keyword>
<dbReference type="InterPro" id="IPR050250">
    <property type="entry name" value="Macrolide_Exporter_MacB"/>
</dbReference>
<evidence type="ECO:0000259" key="8">
    <source>
        <dbReference type="Pfam" id="PF02687"/>
    </source>
</evidence>
<evidence type="ECO:0000256" key="3">
    <source>
        <dbReference type="ARBA" id="ARBA00022692"/>
    </source>
</evidence>
<evidence type="ECO:0000256" key="7">
    <source>
        <dbReference type="SAM" id="Phobius"/>
    </source>
</evidence>
<name>A0A2K2FDH5_9CLOT</name>
<keyword evidence="2" id="KW-1003">Cell membrane</keyword>
<dbReference type="GO" id="GO:0005886">
    <property type="term" value="C:plasma membrane"/>
    <property type="evidence" value="ECO:0007669"/>
    <property type="project" value="UniProtKB-SubCell"/>
</dbReference>
<dbReference type="AlphaFoldDB" id="A0A2K2FDH5"/>
<dbReference type="Pfam" id="PF12704">
    <property type="entry name" value="MacB_PCD"/>
    <property type="match status" value="1"/>
</dbReference>
<comment type="caution">
    <text evidence="10">The sequence shown here is derived from an EMBL/GenBank/DDBJ whole genome shotgun (WGS) entry which is preliminary data.</text>
</comment>
<feature type="transmembrane region" description="Helical" evidence="7">
    <location>
        <begin position="316"/>
        <end position="343"/>
    </location>
</feature>
<evidence type="ECO:0000259" key="9">
    <source>
        <dbReference type="Pfam" id="PF12704"/>
    </source>
</evidence>
<sequence length="458" mass="50753">MNSIDLIRMGFRNLHRRKMRTFLTVLGVIIGTAAIVVMMSLGIGMNENFERELRRMGSLNIIDVNRYYVPENSKGAVEQATLDDKAIAKMAKIEGVEAVTPVVEVFLKLVSGKYVGYGQIKGIDARTMEAFDFKVEQGRLLEENDGLAAVFGYNVPYNFYNPKARGGWYFGGADRTALVDPMTDKISLTFDTSYGERRPAGIGSEGSNQKQAKLYKLQVVGLLTQSNDEKDYSVYMDINQLKKLVREAQRANKSGQREMGYYVPDLEQGYERVMVKVKNINDVDKVQEQIKNMGFGTYSLSDIRKSYQKQAGTTQAILGGIGAISLLVAALGISNTMVMSIYERTREIGIMKVLGCLIRDIKRLFLFEAGMIGLLGGITGIVLSYGASFLLNYFGGNFMGNLGYYMGMYGEEKVKISIIPIWLALASIGFATVIGLVCGLYPARRAMKLSALEAIKTE</sequence>
<feature type="transmembrane region" description="Helical" evidence="7">
    <location>
        <begin position="364"/>
        <end position="394"/>
    </location>
</feature>
<dbReference type="GO" id="GO:0022857">
    <property type="term" value="F:transmembrane transporter activity"/>
    <property type="evidence" value="ECO:0007669"/>
    <property type="project" value="TreeGrafter"/>
</dbReference>
<evidence type="ECO:0000256" key="1">
    <source>
        <dbReference type="ARBA" id="ARBA00004651"/>
    </source>
</evidence>
<organism evidence="10 11">
    <name type="scientific">Clostridium thermosuccinogenes</name>
    <dbReference type="NCBI Taxonomy" id="84032"/>
    <lineage>
        <taxon>Bacteria</taxon>
        <taxon>Bacillati</taxon>
        <taxon>Bacillota</taxon>
        <taxon>Clostridia</taxon>
        <taxon>Eubacteriales</taxon>
        <taxon>Clostridiaceae</taxon>
        <taxon>Clostridium</taxon>
    </lineage>
</organism>
<keyword evidence="11" id="KW-1185">Reference proteome</keyword>
<keyword evidence="3 7" id="KW-0812">Transmembrane</keyword>
<dbReference type="KEGG" id="cthd:CDO33_18020"/>
<dbReference type="InterPro" id="IPR003838">
    <property type="entry name" value="ABC3_permease_C"/>
</dbReference>
<gene>
    <name evidence="10" type="ORF">CDQ84_10425</name>
</gene>
<evidence type="ECO:0000313" key="11">
    <source>
        <dbReference type="Proteomes" id="UP000236151"/>
    </source>
</evidence>
<proteinExistence type="inferred from homology"/>
<reference evidence="10 11" key="1">
    <citation type="submission" date="2017-06" db="EMBL/GenBank/DDBJ databases">
        <title>Investigating the central metabolism of Clostridium thermosuccinogenes.</title>
        <authorList>
            <person name="Koendjbiharie J.G."/>
            <person name="van Kranenburg R."/>
        </authorList>
    </citation>
    <scope>NUCLEOTIDE SEQUENCE [LARGE SCALE GENOMIC DNA]</scope>
    <source>
        <strain evidence="10 11">DSM 5806</strain>
    </source>
</reference>
<feature type="domain" description="MacB-like periplasmic core" evidence="9">
    <location>
        <begin position="21"/>
        <end position="292"/>
    </location>
</feature>
<feature type="transmembrane region" description="Helical" evidence="7">
    <location>
        <begin position="414"/>
        <end position="441"/>
    </location>
</feature>
<keyword evidence="5 7" id="KW-0472">Membrane</keyword>
<feature type="domain" description="ABC3 transporter permease C-terminal" evidence="8">
    <location>
        <begin position="321"/>
        <end position="450"/>
    </location>
</feature>
<feature type="transmembrane region" description="Helical" evidence="7">
    <location>
        <begin position="21"/>
        <end position="45"/>
    </location>
</feature>
<dbReference type="Pfam" id="PF02687">
    <property type="entry name" value="FtsX"/>
    <property type="match status" value="1"/>
</dbReference>
<dbReference type="EMBL" id="NIOJ01000025">
    <property type="protein sequence ID" value="PNT98650.1"/>
    <property type="molecule type" value="Genomic_DNA"/>
</dbReference>
<evidence type="ECO:0000256" key="2">
    <source>
        <dbReference type="ARBA" id="ARBA00022475"/>
    </source>
</evidence>
<dbReference type="InterPro" id="IPR025857">
    <property type="entry name" value="MacB_PCD"/>
</dbReference>
<evidence type="ECO:0000256" key="5">
    <source>
        <dbReference type="ARBA" id="ARBA00023136"/>
    </source>
</evidence>
<evidence type="ECO:0000256" key="4">
    <source>
        <dbReference type="ARBA" id="ARBA00022989"/>
    </source>
</evidence>
<dbReference type="PANTHER" id="PTHR30572:SF4">
    <property type="entry name" value="ABC TRANSPORTER PERMEASE YTRF"/>
    <property type="match status" value="1"/>
</dbReference>
<dbReference type="RefSeq" id="WP_103081685.1">
    <property type="nucleotide sequence ID" value="NZ_CP021850.1"/>
</dbReference>
<accession>A0A2K2FDH5</accession>
<dbReference type="Proteomes" id="UP000236151">
    <property type="component" value="Unassembled WGS sequence"/>
</dbReference>
<evidence type="ECO:0000313" key="10">
    <source>
        <dbReference type="EMBL" id="PNT98650.1"/>
    </source>
</evidence>
<protein>
    <recommendedName>
        <fullName evidence="12">ABC transporter permease</fullName>
    </recommendedName>
</protein>
<evidence type="ECO:0000256" key="6">
    <source>
        <dbReference type="ARBA" id="ARBA00038076"/>
    </source>
</evidence>